<dbReference type="CDD" id="cd22999">
    <property type="entry name" value="SAP_SLX4"/>
    <property type="match status" value="1"/>
</dbReference>
<name>A0A914YY62_9BILA</name>
<dbReference type="GO" id="GO:0033557">
    <property type="term" value="C:Slx1-Slx4 complex"/>
    <property type="evidence" value="ECO:0007669"/>
    <property type="project" value="TreeGrafter"/>
</dbReference>
<dbReference type="PANTHER" id="PTHR21541">
    <property type="entry name" value="BTB POZ DOMAIN CONTAINING 12"/>
    <property type="match status" value="1"/>
</dbReference>
<accession>A0A914YY62</accession>
<protein>
    <submittedName>
        <fullName evidence="3">Structure-specific endonuclease subunit SLX4</fullName>
    </submittedName>
</protein>
<dbReference type="InterPro" id="IPR011333">
    <property type="entry name" value="SKP1/BTB/POZ_sf"/>
</dbReference>
<dbReference type="WBParaSite" id="PSU_v2.g4577.t1">
    <property type="protein sequence ID" value="PSU_v2.g4577.t1"/>
    <property type="gene ID" value="PSU_v2.g4577"/>
</dbReference>
<dbReference type="AlphaFoldDB" id="A0A914YY62"/>
<dbReference type="CDD" id="cd18186">
    <property type="entry name" value="BTB_POZ_ZBTB_KLHL-like"/>
    <property type="match status" value="1"/>
</dbReference>
<evidence type="ECO:0000313" key="3">
    <source>
        <dbReference type="WBParaSite" id="PSU_v2.g4577.t1"/>
    </source>
</evidence>
<organism evidence="2 3">
    <name type="scientific">Panagrolaimus superbus</name>
    <dbReference type="NCBI Taxonomy" id="310955"/>
    <lineage>
        <taxon>Eukaryota</taxon>
        <taxon>Metazoa</taxon>
        <taxon>Ecdysozoa</taxon>
        <taxon>Nematoda</taxon>
        <taxon>Chromadorea</taxon>
        <taxon>Rhabditida</taxon>
        <taxon>Tylenchina</taxon>
        <taxon>Panagrolaimomorpha</taxon>
        <taxon>Panagrolaimoidea</taxon>
        <taxon>Panagrolaimidae</taxon>
        <taxon>Panagrolaimus</taxon>
    </lineage>
</organism>
<feature type="region of interest" description="Disordered" evidence="1">
    <location>
        <begin position="163"/>
        <end position="194"/>
    </location>
</feature>
<dbReference type="SUPFAM" id="SSF54695">
    <property type="entry name" value="POZ domain"/>
    <property type="match status" value="1"/>
</dbReference>
<sequence>MDDDSFISPTKDLNLPSSSFLITSKNTKQLPRLKSDKLEVGDALRGAHMECPICRKNLESLSEIRRAVHVNTCIDDSVNKKAVEEATKQAQTMFTCSFCNETVAKGPYLIAHANKCAKTFDMPVSTMITALEAQAQVAEKLRKNGFKKAVPVTTEMIQRAKKRVLEEKEETSKNSSESDFTPPLKKSTSSSRGFTSGLLKSTVFGTKEKHTCRCEGLHVIQNRFCGQFKRKKDPCENDAKKEILENNFFKKKLDKIDRLSRLADDFRRALFSQRGDIKLFTKGGLSISAHSFVLKARTSIEIKPNTTEVLLNDFSSEVVELYLLYVYCGSTEWSMNDMEDIRKLASIYGPSDLYLMMTQYDEDMLIPQPDEELDIIHLSSQKSLKTVLRIQKTNFDDEIIQTEALTTDKKADLNKTIAPFDEEIEILETSSTYSSVKPDKNIRKAEEENVQTSTPPKTLTMSAKTRKIAARLGSGVKVIKVYDVTPMPTYEKYTDDELKEALNAFGIRPLGRKKAIEMLKNIYDEVHPFVPDLLTATPKRRPSPILFDLDQEETSAASSSLNDNTDDVLNQSMEENPEESLCFEVDETIDGLSMGVSPTKGTKRINDVETGTKAMLEWLRLAENEELYNNLLAFRTVNLDELMGIMGRSTHGVQKITKKILPDILDKLYIGFYVPDKKWKRRAGYKSG</sequence>
<feature type="compositionally biased region" description="Basic and acidic residues" evidence="1">
    <location>
        <begin position="163"/>
        <end position="172"/>
    </location>
</feature>
<dbReference type="Gene3D" id="3.30.710.10">
    <property type="entry name" value="Potassium Channel Kv1.1, Chain A"/>
    <property type="match status" value="1"/>
</dbReference>
<dbReference type="GO" id="GO:0000712">
    <property type="term" value="P:resolution of meiotic recombination intermediates"/>
    <property type="evidence" value="ECO:0007669"/>
    <property type="project" value="TreeGrafter"/>
</dbReference>
<reference evidence="3" key="1">
    <citation type="submission" date="2022-11" db="UniProtKB">
        <authorList>
            <consortium name="WormBaseParasite"/>
        </authorList>
    </citation>
    <scope>IDENTIFICATION</scope>
</reference>
<proteinExistence type="predicted"/>
<evidence type="ECO:0000313" key="2">
    <source>
        <dbReference type="Proteomes" id="UP000887577"/>
    </source>
</evidence>
<keyword evidence="2" id="KW-1185">Reference proteome</keyword>
<dbReference type="Proteomes" id="UP000887577">
    <property type="component" value="Unplaced"/>
</dbReference>
<evidence type="ECO:0000256" key="1">
    <source>
        <dbReference type="SAM" id="MobiDB-lite"/>
    </source>
</evidence>
<dbReference type="PANTHER" id="PTHR21541:SF3">
    <property type="entry name" value="STRUCTURE-SPECIFIC ENDONUCLEASE SUBUNIT SLX4"/>
    <property type="match status" value="1"/>
</dbReference>